<feature type="domain" description="Integrase catalytic" evidence="1">
    <location>
        <begin position="250"/>
        <end position="463"/>
    </location>
</feature>
<protein>
    <submittedName>
        <fullName evidence="2">DDE-type integrase/transposase/recombinase</fullName>
    </submittedName>
</protein>
<evidence type="ECO:0000313" key="2">
    <source>
        <dbReference type="EMBL" id="MBD7959528.1"/>
    </source>
</evidence>
<proteinExistence type="predicted"/>
<reference evidence="2 3" key="1">
    <citation type="submission" date="2020-08" db="EMBL/GenBank/DDBJ databases">
        <title>A Genomic Blueprint of the Chicken Gut Microbiome.</title>
        <authorList>
            <person name="Gilroy R."/>
            <person name="Ravi A."/>
            <person name="Getino M."/>
            <person name="Pursley I."/>
            <person name="Horton D.L."/>
            <person name="Alikhan N.-F."/>
            <person name="Baker D."/>
            <person name="Gharbi K."/>
            <person name="Hall N."/>
            <person name="Watson M."/>
            <person name="Adriaenssens E.M."/>
            <person name="Foster-Nyarko E."/>
            <person name="Jarju S."/>
            <person name="Secka A."/>
            <person name="Antonio M."/>
            <person name="Oren A."/>
            <person name="Chaudhuri R."/>
            <person name="La Ragione R.M."/>
            <person name="Hildebrand F."/>
            <person name="Pallen M.J."/>
        </authorList>
    </citation>
    <scope>NUCLEOTIDE SEQUENCE [LARGE SCALE GENOMIC DNA]</scope>
    <source>
        <strain evidence="2 3">Sa2CVA6</strain>
    </source>
</reference>
<sequence length="663" mass="75142">MVRFRFKRGLRFFEGTKRWALEKINAVGMFVFETQDNTSERITKSMEDVHKDWLTGTWVIDVESLGPGADLVWHTTPCSLDDLPPAKKAIALPRAKVLQAVKSHFDAQGTEVHCNPSVLTSIAQNRAAEFGLKAAPHWSTIWRWWKKLEPTGCMTKLVDAPHTGRKTDPTQFSIFQEVVDALYLSDQKQSGKDVIEEIDRHYQRLNRERLEEDRLQAPSPATVYRWLGKLHYSVVSAARNGKEFNRRERRQVTKAFNVKRILERYEIDHTPVDVHLVCEKTWMVLGRPWLTLVIDKHSRMIAGFYIGYHTPSATSVLYALRQAILPKEELLANFSGIKNSWPARGCPLSLALDNGMDLHANAVENFCLESQIELHFMGVAKPELKGSVERLFGTLSRDLFHKLPGTVFHSVEARGDYPSEERAALTLEVFTEILLRWIVDVYHQTPHRGLSGYTPQIVWKKGESSAVFDLPAYPRQLDLMVGHAATRSIFHYGIDYDSIRYSSSPLLAIRDPKKDTPLAAIKVYDDDVGYIDVRDPKTGEYLRVPAIDQEYACGMNRHVHSLVRDEVRRRFGDEHTREQLLLVKAEIQAIVKAAIRHKKAGVRKKAAALRLESSEAFLGTQPAEAFNSTCLSQPSDTETEITLYGTGTEVLPSYGRPLGGGTQ</sequence>
<organism evidence="2 3">
    <name type="scientific">Comamonas avium</name>
    <dbReference type="NCBI Taxonomy" id="2762231"/>
    <lineage>
        <taxon>Bacteria</taxon>
        <taxon>Pseudomonadati</taxon>
        <taxon>Pseudomonadota</taxon>
        <taxon>Betaproteobacteria</taxon>
        <taxon>Burkholderiales</taxon>
        <taxon>Comamonadaceae</taxon>
        <taxon>Comamonas</taxon>
    </lineage>
</organism>
<comment type="caution">
    <text evidence="2">The sequence shown here is derived from an EMBL/GenBank/DDBJ whole genome shotgun (WGS) entry which is preliminary data.</text>
</comment>
<keyword evidence="3" id="KW-1185">Reference proteome</keyword>
<dbReference type="Gene3D" id="3.30.420.10">
    <property type="entry name" value="Ribonuclease H-like superfamily/Ribonuclease H"/>
    <property type="match status" value="1"/>
</dbReference>
<dbReference type="InterPro" id="IPR036397">
    <property type="entry name" value="RNaseH_sf"/>
</dbReference>
<evidence type="ECO:0000259" key="1">
    <source>
        <dbReference type="PROSITE" id="PS50994"/>
    </source>
</evidence>
<accession>A0ABR8S7T3</accession>
<dbReference type="RefSeq" id="WP_191721946.1">
    <property type="nucleotide sequence ID" value="NZ_JACSQK010000002.1"/>
</dbReference>
<dbReference type="InterPro" id="IPR012337">
    <property type="entry name" value="RNaseH-like_sf"/>
</dbReference>
<dbReference type="SUPFAM" id="SSF53098">
    <property type="entry name" value="Ribonuclease H-like"/>
    <property type="match status" value="1"/>
</dbReference>
<gene>
    <name evidence="2" type="ORF">H9646_03460</name>
</gene>
<evidence type="ECO:0000313" key="3">
    <source>
        <dbReference type="Proteomes" id="UP000634919"/>
    </source>
</evidence>
<dbReference type="PROSITE" id="PS50994">
    <property type="entry name" value="INTEGRASE"/>
    <property type="match status" value="1"/>
</dbReference>
<dbReference type="Proteomes" id="UP000634919">
    <property type="component" value="Unassembled WGS sequence"/>
</dbReference>
<name>A0ABR8S7T3_9BURK</name>
<dbReference type="EMBL" id="JACSQK010000002">
    <property type="protein sequence ID" value="MBD7959528.1"/>
    <property type="molecule type" value="Genomic_DNA"/>
</dbReference>
<dbReference type="InterPro" id="IPR001584">
    <property type="entry name" value="Integrase_cat-core"/>
</dbReference>